<proteinExistence type="predicted"/>
<name>W7THU7_9STRA</name>
<evidence type="ECO:0000313" key="2">
    <source>
        <dbReference type="Proteomes" id="UP000019335"/>
    </source>
</evidence>
<protein>
    <submittedName>
        <fullName evidence="1">Uncharacterized protein</fullName>
    </submittedName>
</protein>
<accession>W7THU7</accession>
<gene>
    <name evidence="1" type="ORF">Naga_101297g1</name>
</gene>
<reference evidence="1 2" key="1">
    <citation type="journal article" date="2014" name="Mol. Plant">
        <title>Chromosome Scale Genome Assembly and Transcriptome Profiling of Nannochloropsis gaditana in Nitrogen Depletion.</title>
        <authorList>
            <person name="Corteggiani Carpinelli E."/>
            <person name="Telatin A."/>
            <person name="Vitulo N."/>
            <person name="Forcato C."/>
            <person name="D'Angelo M."/>
            <person name="Schiavon R."/>
            <person name="Vezzi A."/>
            <person name="Giacometti G.M."/>
            <person name="Morosinotto T."/>
            <person name="Valle G."/>
        </authorList>
    </citation>
    <scope>NUCLEOTIDE SEQUENCE [LARGE SCALE GENOMIC DNA]</scope>
    <source>
        <strain evidence="1 2">B-31</strain>
    </source>
</reference>
<dbReference type="AlphaFoldDB" id="W7THU7"/>
<sequence length="93" mass="10618">MKKRIGFDDTLLVLVVGPHEAGESVTRACERGIRSKTAQKIRNGVRKNFSMHIGILHRPRLWCREATLNEIIKQTFCGVRDMTCFLVVCSFIL</sequence>
<organism evidence="1 2">
    <name type="scientific">Nannochloropsis gaditana</name>
    <dbReference type="NCBI Taxonomy" id="72520"/>
    <lineage>
        <taxon>Eukaryota</taxon>
        <taxon>Sar</taxon>
        <taxon>Stramenopiles</taxon>
        <taxon>Ochrophyta</taxon>
        <taxon>Eustigmatophyceae</taxon>
        <taxon>Eustigmatales</taxon>
        <taxon>Monodopsidaceae</taxon>
        <taxon>Nannochloropsis</taxon>
    </lineage>
</organism>
<keyword evidence="2" id="KW-1185">Reference proteome</keyword>
<comment type="caution">
    <text evidence="1">The sequence shown here is derived from an EMBL/GenBank/DDBJ whole genome shotgun (WGS) entry which is preliminary data.</text>
</comment>
<evidence type="ECO:0000313" key="1">
    <source>
        <dbReference type="EMBL" id="EWM23063.1"/>
    </source>
</evidence>
<dbReference type="EMBL" id="AZIL01001879">
    <property type="protein sequence ID" value="EWM23063.1"/>
    <property type="molecule type" value="Genomic_DNA"/>
</dbReference>
<dbReference type="Proteomes" id="UP000019335">
    <property type="component" value="Chromosome 18"/>
</dbReference>